<dbReference type="FunFam" id="3.40.50.880:FF:000010">
    <property type="entry name" value="uncharacterized protein LOC100176842 isoform X2"/>
    <property type="match status" value="1"/>
</dbReference>
<accession>A0A809S821</accession>
<dbReference type="GO" id="GO:0036381">
    <property type="term" value="F:pyridoxal 5'-phosphate synthase (glutamine hydrolysing) activity"/>
    <property type="evidence" value="ECO:0007669"/>
    <property type="project" value="UniProtKB-UniRule"/>
</dbReference>
<comment type="subunit">
    <text evidence="8 9">In the presence of PdxS, forms a dodecamer of heterodimers. Only shows activity in the heterodimer.</text>
</comment>
<dbReference type="HAMAP" id="MF_01615">
    <property type="entry name" value="PdxT"/>
    <property type="match status" value="1"/>
</dbReference>
<reference evidence="12" key="1">
    <citation type="journal article" name="DNA Res.">
        <title>The physiological potential of anammox bacteria as revealed by their core genome structure.</title>
        <authorList>
            <person name="Okubo T."/>
            <person name="Toyoda A."/>
            <person name="Fukuhara K."/>
            <person name="Uchiyama I."/>
            <person name="Harigaya Y."/>
            <person name="Kuroiwa M."/>
            <person name="Suzuki T."/>
            <person name="Murakami Y."/>
            <person name="Suwa Y."/>
            <person name="Takami H."/>
        </authorList>
    </citation>
    <scope>NUCLEOTIDE SEQUENCE</scope>
    <source>
        <strain evidence="12">317325-2</strain>
    </source>
</reference>
<dbReference type="UniPathway" id="UPA00245"/>
<dbReference type="GO" id="GO:0042823">
    <property type="term" value="P:pyridoxal phosphate biosynthetic process"/>
    <property type="evidence" value="ECO:0007669"/>
    <property type="project" value="UniProtKB-UniRule"/>
</dbReference>
<evidence type="ECO:0000256" key="2">
    <source>
        <dbReference type="ARBA" id="ARBA00022898"/>
    </source>
</evidence>
<feature type="binding site" evidence="9 11">
    <location>
        <begin position="138"/>
        <end position="139"/>
    </location>
    <ligand>
        <name>L-glutamine</name>
        <dbReference type="ChEBI" id="CHEBI:58359"/>
    </ligand>
</feature>
<evidence type="ECO:0000256" key="10">
    <source>
        <dbReference type="PIRSR" id="PIRSR005639-1"/>
    </source>
</evidence>
<keyword evidence="3 9" id="KW-0315">Glutamine amidotransferase</keyword>
<evidence type="ECO:0000313" key="12">
    <source>
        <dbReference type="EMBL" id="BBO22661.1"/>
    </source>
</evidence>
<comment type="function">
    <text evidence="7 9">Catalyzes the hydrolysis of glutamine to glutamate and ammonia as part of the biosynthesis of pyridoxal 5'-phosphate. The resulting ammonia molecule is channeled to the active site of PdxS.</text>
</comment>
<keyword evidence="1 9" id="KW-0378">Hydrolase</keyword>
<comment type="similarity">
    <text evidence="9">Belongs to the glutaminase PdxT/SNO family.</text>
</comment>
<dbReference type="GO" id="GO:0006543">
    <property type="term" value="P:L-glutamine catabolic process"/>
    <property type="evidence" value="ECO:0007669"/>
    <property type="project" value="UniProtKB-UniRule"/>
</dbReference>
<comment type="catalytic activity">
    <reaction evidence="5 9">
        <text>aldehydo-D-ribose 5-phosphate + D-glyceraldehyde 3-phosphate + L-glutamine = pyridoxal 5'-phosphate + L-glutamate + phosphate + 3 H2O + H(+)</text>
        <dbReference type="Rhea" id="RHEA:31507"/>
        <dbReference type="ChEBI" id="CHEBI:15377"/>
        <dbReference type="ChEBI" id="CHEBI:15378"/>
        <dbReference type="ChEBI" id="CHEBI:29985"/>
        <dbReference type="ChEBI" id="CHEBI:43474"/>
        <dbReference type="ChEBI" id="CHEBI:58273"/>
        <dbReference type="ChEBI" id="CHEBI:58359"/>
        <dbReference type="ChEBI" id="CHEBI:59776"/>
        <dbReference type="ChEBI" id="CHEBI:597326"/>
        <dbReference type="EC" id="4.3.3.6"/>
    </reaction>
</comment>
<dbReference type="CDD" id="cd01749">
    <property type="entry name" value="GATase1_PB"/>
    <property type="match status" value="1"/>
</dbReference>
<dbReference type="InterPro" id="IPR029062">
    <property type="entry name" value="Class_I_gatase-like"/>
</dbReference>
<dbReference type="Proteomes" id="UP000662873">
    <property type="component" value="Chromosome"/>
</dbReference>
<evidence type="ECO:0000256" key="5">
    <source>
        <dbReference type="ARBA" id="ARBA00047992"/>
    </source>
</evidence>
<dbReference type="GO" id="GO:0005829">
    <property type="term" value="C:cytosol"/>
    <property type="evidence" value="ECO:0007669"/>
    <property type="project" value="TreeGrafter"/>
</dbReference>
<dbReference type="PIRSF" id="PIRSF005639">
    <property type="entry name" value="Glut_amidoT_SNO"/>
    <property type="match status" value="1"/>
</dbReference>
<dbReference type="Gene3D" id="3.40.50.880">
    <property type="match status" value="1"/>
</dbReference>
<dbReference type="AlphaFoldDB" id="A0A809S821"/>
<comment type="pathway">
    <text evidence="9">Cofactor biosynthesis; pyridoxal 5'-phosphate biosynthesis.</text>
</comment>
<gene>
    <name evidence="9" type="primary">pdxT</name>
    <name evidence="12" type="ORF">NPRO_02560</name>
</gene>
<comment type="catalytic activity">
    <reaction evidence="6 9">
        <text>L-glutamine + H2O = L-glutamate + NH4(+)</text>
        <dbReference type="Rhea" id="RHEA:15889"/>
        <dbReference type="ChEBI" id="CHEBI:15377"/>
        <dbReference type="ChEBI" id="CHEBI:28938"/>
        <dbReference type="ChEBI" id="CHEBI:29985"/>
        <dbReference type="ChEBI" id="CHEBI:58359"/>
        <dbReference type="EC" id="3.5.1.2"/>
    </reaction>
</comment>
<name>A0A809S821_9BACT</name>
<dbReference type="SUPFAM" id="SSF52317">
    <property type="entry name" value="Class I glutamine amidotransferase-like"/>
    <property type="match status" value="1"/>
</dbReference>
<dbReference type="KEGG" id="npy:NPRO_02560"/>
<proteinExistence type="inferred from homology"/>
<evidence type="ECO:0000256" key="8">
    <source>
        <dbReference type="ARBA" id="ARBA00064749"/>
    </source>
</evidence>
<evidence type="ECO:0000256" key="9">
    <source>
        <dbReference type="HAMAP-Rule" id="MF_01615"/>
    </source>
</evidence>
<evidence type="ECO:0000256" key="3">
    <source>
        <dbReference type="ARBA" id="ARBA00022962"/>
    </source>
</evidence>
<dbReference type="GO" id="GO:1903600">
    <property type="term" value="C:glutaminase complex"/>
    <property type="evidence" value="ECO:0007669"/>
    <property type="project" value="TreeGrafter"/>
</dbReference>
<dbReference type="GO" id="GO:0008614">
    <property type="term" value="P:pyridoxine metabolic process"/>
    <property type="evidence" value="ECO:0007669"/>
    <property type="project" value="TreeGrafter"/>
</dbReference>
<evidence type="ECO:0000256" key="1">
    <source>
        <dbReference type="ARBA" id="ARBA00022801"/>
    </source>
</evidence>
<feature type="binding site" evidence="9 11">
    <location>
        <position position="110"/>
    </location>
    <ligand>
        <name>L-glutamine</name>
        <dbReference type="ChEBI" id="CHEBI:58359"/>
    </ligand>
</feature>
<dbReference type="InterPro" id="IPR002161">
    <property type="entry name" value="PdxT/SNO"/>
</dbReference>
<dbReference type="GO" id="GO:0004359">
    <property type="term" value="F:glutaminase activity"/>
    <property type="evidence" value="ECO:0007669"/>
    <property type="project" value="UniProtKB-UniRule"/>
</dbReference>
<dbReference type="PANTHER" id="PTHR31559">
    <property type="entry name" value="PYRIDOXAL 5'-PHOSPHATE SYNTHASE SUBUNIT SNO"/>
    <property type="match status" value="1"/>
</dbReference>
<dbReference type="PANTHER" id="PTHR31559:SF0">
    <property type="entry name" value="PYRIDOXAL 5'-PHOSPHATE SYNTHASE SUBUNIT SNO1-RELATED"/>
    <property type="match status" value="1"/>
</dbReference>
<feature type="active site" description="Charge relay system" evidence="9 10">
    <location>
        <position position="174"/>
    </location>
</feature>
<protein>
    <recommendedName>
        <fullName evidence="9">Pyridoxal 5'-phosphate synthase subunit PdxT</fullName>
        <ecNumber evidence="9">4.3.3.6</ecNumber>
    </recommendedName>
    <alternativeName>
        <fullName evidence="9">Pdx2</fullName>
    </alternativeName>
    <alternativeName>
        <fullName evidence="9">Pyridoxal 5'-phosphate synthase glutaminase subunit</fullName>
        <ecNumber evidence="9">3.5.1.2</ecNumber>
    </alternativeName>
</protein>
<dbReference type="EC" id="3.5.1.2" evidence="9"/>
<dbReference type="Pfam" id="PF01174">
    <property type="entry name" value="SNO"/>
    <property type="match status" value="1"/>
</dbReference>
<dbReference type="EC" id="4.3.3.6" evidence="9"/>
<dbReference type="PROSITE" id="PS51273">
    <property type="entry name" value="GATASE_TYPE_1"/>
    <property type="match status" value="1"/>
</dbReference>
<dbReference type="EMBL" id="AP021858">
    <property type="protein sequence ID" value="BBO22661.1"/>
    <property type="molecule type" value="Genomic_DNA"/>
</dbReference>
<organism evidence="12 13">
    <name type="scientific">Candidatus Nitrosymbiomonas proteolyticus</name>
    <dbReference type="NCBI Taxonomy" id="2608984"/>
    <lineage>
        <taxon>Bacteria</taxon>
        <taxon>Bacillati</taxon>
        <taxon>Armatimonadota</taxon>
        <taxon>Armatimonadota incertae sedis</taxon>
        <taxon>Candidatus Nitrosymbiomonas</taxon>
    </lineage>
</organism>
<evidence type="ECO:0000256" key="7">
    <source>
        <dbReference type="ARBA" id="ARBA00054599"/>
    </source>
</evidence>
<keyword evidence="4 9" id="KW-0456">Lyase</keyword>
<evidence type="ECO:0000256" key="6">
    <source>
        <dbReference type="ARBA" id="ARBA00049534"/>
    </source>
</evidence>
<feature type="binding site" evidence="9 11">
    <location>
        <begin position="51"/>
        <end position="53"/>
    </location>
    <ligand>
        <name>L-glutamine</name>
        <dbReference type="ChEBI" id="CHEBI:58359"/>
    </ligand>
</feature>
<sequence length="190" mass="20472">MPSRVGVVAIQGDFQKHVESLQRAGIAPSQISLLRTADDLEGVGRAIIPGGESTTTGLLMQRFGLGDALKERAQGGMPLWGTCMGMILMAREVCEREQYTLGVLDIAVVRNAFGAQVHSFEAPVQFKGFDEPVTGVFIRAPVATELGPGVEILAEVEGQVVAVREGNRIGTSFHPELTDSTVLHEWFLKL</sequence>
<evidence type="ECO:0000256" key="11">
    <source>
        <dbReference type="PIRSR" id="PIRSR005639-2"/>
    </source>
</evidence>
<feature type="active site" description="Nucleophile" evidence="9 10">
    <location>
        <position position="83"/>
    </location>
</feature>
<evidence type="ECO:0000256" key="4">
    <source>
        <dbReference type="ARBA" id="ARBA00023239"/>
    </source>
</evidence>
<evidence type="ECO:0000313" key="13">
    <source>
        <dbReference type="Proteomes" id="UP000662873"/>
    </source>
</evidence>
<feature type="active site" description="Charge relay system" evidence="9 10">
    <location>
        <position position="176"/>
    </location>
</feature>
<keyword evidence="2 9" id="KW-0663">Pyridoxal phosphate</keyword>
<dbReference type="NCBIfam" id="TIGR03800">
    <property type="entry name" value="PLP_synth_Pdx2"/>
    <property type="match status" value="1"/>
</dbReference>
<dbReference type="PROSITE" id="PS51130">
    <property type="entry name" value="PDXT_SNO_2"/>
    <property type="match status" value="1"/>
</dbReference>